<feature type="region of interest" description="Disordered" evidence="1">
    <location>
        <begin position="54"/>
        <end position="90"/>
    </location>
</feature>
<dbReference type="SUPFAM" id="SSF54001">
    <property type="entry name" value="Cysteine proteinases"/>
    <property type="match status" value="1"/>
</dbReference>
<keyword evidence="2" id="KW-0812">Transmembrane</keyword>
<dbReference type="Pfam" id="PF08239">
    <property type="entry name" value="SH3_3"/>
    <property type="match status" value="1"/>
</dbReference>
<evidence type="ECO:0000256" key="2">
    <source>
        <dbReference type="SAM" id="Phobius"/>
    </source>
</evidence>
<evidence type="ECO:0000259" key="4">
    <source>
        <dbReference type="SMART" id="SM00460"/>
    </source>
</evidence>
<dbReference type="PANTHER" id="PTHR33490">
    <property type="entry name" value="BLR5614 PROTEIN-RELATED"/>
    <property type="match status" value="1"/>
</dbReference>
<protein>
    <submittedName>
        <fullName evidence="5">SH3 domain-containing protein</fullName>
    </submittedName>
</protein>
<comment type="caution">
    <text evidence="5">The sequence shown here is derived from an EMBL/GenBank/DDBJ whole genome shotgun (WGS) entry which is preliminary data.</text>
</comment>
<feature type="transmembrane region" description="Helical" evidence="2">
    <location>
        <begin position="20"/>
        <end position="44"/>
    </location>
</feature>
<evidence type="ECO:0000313" key="6">
    <source>
        <dbReference type="Proteomes" id="UP000886749"/>
    </source>
</evidence>
<dbReference type="InterPro" id="IPR003646">
    <property type="entry name" value="SH3-like_bac-type"/>
</dbReference>
<evidence type="ECO:0000313" key="5">
    <source>
        <dbReference type="EMBL" id="HIR41201.1"/>
    </source>
</evidence>
<gene>
    <name evidence="5" type="ORF">IAB36_05180</name>
</gene>
<feature type="region of interest" description="Disordered" evidence="1">
    <location>
        <begin position="233"/>
        <end position="263"/>
    </location>
</feature>
<dbReference type="InterPro" id="IPR038765">
    <property type="entry name" value="Papain-like_cys_pep_sf"/>
</dbReference>
<evidence type="ECO:0000259" key="3">
    <source>
        <dbReference type="SMART" id="SM00287"/>
    </source>
</evidence>
<keyword evidence="2" id="KW-0472">Membrane</keyword>
<organism evidence="5 6">
    <name type="scientific">Candidatus Egerieicola pullicola</name>
    <dbReference type="NCBI Taxonomy" id="2840775"/>
    <lineage>
        <taxon>Bacteria</taxon>
        <taxon>Bacillati</taxon>
        <taxon>Bacillota</taxon>
        <taxon>Clostridia</taxon>
        <taxon>Eubacteriales</taxon>
        <taxon>Oscillospiraceae</taxon>
        <taxon>Oscillospiraceae incertae sedis</taxon>
        <taxon>Candidatus Egerieicola</taxon>
    </lineage>
</organism>
<feature type="domain" description="Transglutaminase-like" evidence="4">
    <location>
        <begin position="354"/>
        <end position="415"/>
    </location>
</feature>
<dbReference type="AlphaFoldDB" id="A0A9D1AL48"/>
<reference evidence="5" key="2">
    <citation type="journal article" date="2021" name="PeerJ">
        <title>Extensive microbial diversity within the chicken gut microbiome revealed by metagenomics and culture.</title>
        <authorList>
            <person name="Gilroy R."/>
            <person name="Ravi A."/>
            <person name="Getino M."/>
            <person name="Pursley I."/>
            <person name="Horton D.L."/>
            <person name="Alikhan N.F."/>
            <person name="Baker D."/>
            <person name="Gharbi K."/>
            <person name="Hall N."/>
            <person name="Watson M."/>
            <person name="Adriaenssens E.M."/>
            <person name="Foster-Nyarko E."/>
            <person name="Jarju S."/>
            <person name="Secka A."/>
            <person name="Antonio M."/>
            <person name="Oren A."/>
            <person name="Chaudhuri R.R."/>
            <person name="La Ragione R."/>
            <person name="Hildebrand F."/>
            <person name="Pallen M.J."/>
        </authorList>
    </citation>
    <scope>NUCLEOTIDE SEQUENCE</scope>
    <source>
        <strain evidence="5">CHK184-25365</strain>
    </source>
</reference>
<keyword evidence="2" id="KW-1133">Transmembrane helix</keyword>
<name>A0A9D1AL48_9FIRM</name>
<reference evidence="5" key="1">
    <citation type="submission" date="2020-10" db="EMBL/GenBank/DDBJ databases">
        <authorList>
            <person name="Gilroy R."/>
        </authorList>
    </citation>
    <scope>NUCLEOTIDE SEQUENCE</scope>
    <source>
        <strain evidence="5">CHK184-25365</strain>
    </source>
</reference>
<sequence length="441" mass="47899">MKPMDEKQEKFTVSQVIRRWNLRVVAVVTASLLVMSGICAWAVVDAQSSQQQQPAHVAAEGMEETTSSQTEENVVTPAEEDSQQTGEFAWEEEEIEPKTLYVTETVRLRSTPDFDDETNTIKCLDAGTAVTVIATTDLGYYKCDENMWFGYLSMDYLTEEEPEFSWTEVPGTAVKVATDTVNKRSEPRTSAEVVGQVESGQRVNVVASAENFYKLEDGSWVYAPYFTDPVTTTATSTGSSQSSSSASSTSSSTQASTPSYTAPVVNDGTVQGILNSAPLNPRSTGYAATDTKIQEIFNQIFTPGMTTYDKVKACYDYIIYNTSYARGAYVSSAGFGNPSEGNNDAYIAWGALSCLTLGKGSCNTYSCAFIAMMKMIGLDSAYVSGSTHASGGGYTGHNWVEVYIGGQTYVFDPQVEDNISGGGTYQRFCKTYAQVPGKYVK</sequence>
<dbReference type="SMART" id="SM00460">
    <property type="entry name" value="TGc"/>
    <property type="match status" value="1"/>
</dbReference>
<dbReference type="EMBL" id="DVGY01000114">
    <property type="protein sequence ID" value="HIR41201.1"/>
    <property type="molecule type" value="Genomic_DNA"/>
</dbReference>
<accession>A0A9D1AL48</accession>
<dbReference type="SMART" id="SM00287">
    <property type="entry name" value="SH3b"/>
    <property type="match status" value="1"/>
</dbReference>
<dbReference type="InterPro" id="IPR002931">
    <property type="entry name" value="Transglutaminase-like"/>
</dbReference>
<feature type="compositionally biased region" description="Low complexity" evidence="1">
    <location>
        <begin position="233"/>
        <end position="262"/>
    </location>
</feature>
<feature type="compositionally biased region" description="Polar residues" evidence="1">
    <location>
        <begin position="64"/>
        <end position="73"/>
    </location>
</feature>
<dbReference type="Gene3D" id="3.10.620.30">
    <property type="match status" value="1"/>
</dbReference>
<dbReference type="Gene3D" id="2.30.30.40">
    <property type="entry name" value="SH3 Domains"/>
    <property type="match status" value="1"/>
</dbReference>
<feature type="domain" description="SH3b" evidence="3">
    <location>
        <begin position="171"/>
        <end position="230"/>
    </location>
</feature>
<proteinExistence type="predicted"/>
<dbReference type="Proteomes" id="UP000886749">
    <property type="component" value="Unassembled WGS sequence"/>
</dbReference>
<evidence type="ECO:0000256" key="1">
    <source>
        <dbReference type="SAM" id="MobiDB-lite"/>
    </source>
</evidence>
<dbReference type="Pfam" id="PF01841">
    <property type="entry name" value="Transglut_core"/>
    <property type="match status" value="1"/>
</dbReference>